<proteinExistence type="predicted"/>
<evidence type="ECO:0000313" key="3">
    <source>
        <dbReference type="Proteomes" id="UP000379480"/>
    </source>
</evidence>
<evidence type="ECO:0000259" key="1">
    <source>
        <dbReference type="PROSITE" id="PS50943"/>
    </source>
</evidence>
<name>A0A5E7EC55_PSEFL</name>
<organism evidence="2 3">
    <name type="scientific">Pseudomonas fluorescens</name>
    <dbReference type="NCBI Taxonomy" id="294"/>
    <lineage>
        <taxon>Bacteria</taxon>
        <taxon>Pseudomonadati</taxon>
        <taxon>Pseudomonadota</taxon>
        <taxon>Gammaproteobacteria</taxon>
        <taxon>Pseudomonadales</taxon>
        <taxon>Pseudomonadaceae</taxon>
        <taxon>Pseudomonas</taxon>
    </lineage>
</organism>
<dbReference type="GO" id="GO:0003677">
    <property type="term" value="F:DNA binding"/>
    <property type="evidence" value="ECO:0007669"/>
    <property type="project" value="InterPro"/>
</dbReference>
<dbReference type="InterPro" id="IPR010982">
    <property type="entry name" value="Lambda_DNA-bd_dom_sf"/>
</dbReference>
<gene>
    <name evidence="2" type="ORF">PS723_04440</name>
</gene>
<protein>
    <recommendedName>
        <fullName evidence="1">HTH cro/C1-type domain-containing protein</fullName>
    </recommendedName>
</protein>
<sequence length="109" mass="11937">MSDMGARLKEERKRLGLSQHELGALGAIEANAQGMYERGTRFPNATYLSSIAKAGVDILYVVTGVKKVLAADSISEMDTKVLHELDGLPKDVQEDIKQLITTLFEGDEK</sequence>
<dbReference type="OrthoDB" id="3196789at2"/>
<dbReference type="RefSeq" id="WP_150805757.1">
    <property type="nucleotide sequence ID" value="NZ_CABVHY010000024.1"/>
</dbReference>
<dbReference type="SUPFAM" id="SSF47413">
    <property type="entry name" value="lambda repressor-like DNA-binding domains"/>
    <property type="match status" value="1"/>
</dbReference>
<dbReference type="EMBL" id="CABVHY010000024">
    <property type="protein sequence ID" value="VVO23957.1"/>
    <property type="molecule type" value="Genomic_DNA"/>
</dbReference>
<reference evidence="2 3" key="1">
    <citation type="submission" date="2019-09" db="EMBL/GenBank/DDBJ databases">
        <authorList>
            <person name="Chandra G."/>
            <person name="Truman W A."/>
        </authorList>
    </citation>
    <scope>NUCLEOTIDE SEQUENCE [LARGE SCALE GENOMIC DNA]</scope>
    <source>
        <strain evidence="2">PS723</strain>
    </source>
</reference>
<dbReference type="AlphaFoldDB" id="A0A5E7EC55"/>
<dbReference type="SMART" id="SM00530">
    <property type="entry name" value="HTH_XRE"/>
    <property type="match status" value="1"/>
</dbReference>
<accession>A0A5E7EC55</accession>
<feature type="domain" description="HTH cro/C1-type" evidence="1">
    <location>
        <begin position="8"/>
        <end position="61"/>
    </location>
</feature>
<dbReference type="Proteomes" id="UP000379480">
    <property type="component" value="Unassembled WGS sequence"/>
</dbReference>
<dbReference type="CDD" id="cd00093">
    <property type="entry name" value="HTH_XRE"/>
    <property type="match status" value="1"/>
</dbReference>
<dbReference type="InterPro" id="IPR001387">
    <property type="entry name" value="Cro/C1-type_HTH"/>
</dbReference>
<dbReference type="PROSITE" id="PS50943">
    <property type="entry name" value="HTH_CROC1"/>
    <property type="match status" value="1"/>
</dbReference>
<evidence type="ECO:0000313" key="2">
    <source>
        <dbReference type="EMBL" id="VVO23957.1"/>
    </source>
</evidence>
<dbReference type="Gene3D" id="1.10.260.40">
    <property type="entry name" value="lambda repressor-like DNA-binding domains"/>
    <property type="match status" value="1"/>
</dbReference>